<dbReference type="GeneID" id="30987941"/>
<dbReference type="InterPro" id="IPR027073">
    <property type="entry name" value="5_3_exoribonuclease"/>
</dbReference>
<feature type="domain" description="Xrn1 N-terminal" evidence="5">
    <location>
        <begin position="101"/>
        <end position="193"/>
    </location>
</feature>
<dbReference type="Gene3D" id="3.40.50.12390">
    <property type="match status" value="1"/>
</dbReference>
<accession>A0A1E4S6V6</accession>
<evidence type="ECO:0000313" key="9">
    <source>
        <dbReference type="Proteomes" id="UP000038830"/>
    </source>
</evidence>
<evidence type="ECO:0000256" key="4">
    <source>
        <dbReference type="ARBA" id="ARBA00038299"/>
    </source>
</evidence>
<dbReference type="RefSeq" id="XP_020072249.1">
    <property type="nucleotide sequence ID" value="XM_020213545.1"/>
</dbReference>
<reference evidence="9" key="2">
    <citation type="journal article" date="2015" name="J. Biotechnol.">
        <title>The structure of the Cyberlindnera jadinii genome and its relation to Candida utilis analyzed by the occurrence of single nucleotide polymorphisms.</title>
        <authorList>
            <person name="Rupp O."/>
            <person name="Brinkrolf K."/>
            <person name="Buerth C."/>
            <person name="Kunigo M."/>
            <person name="Schneider J."/>
            <person name="Jaenicke S."/>
            <person name="Goesmann A."/>
            <person name="Puehler A."/>
            <person name="Jaeger K.-E."/>
            <person name="Ernst J.F."/>
        </authorList>
    </citation>
    <scope>NUCLEOTIDE SEQUENCE [LARGE SCALE GENOMIC DNA]</scope>
    <source>
        <strain evidence="9">ATCC 18201 / CBS 1600 / BCRC 20928 / JCM 3617 / NBRC 0987 / NRRL Y-1542</strain>
    </source>
</reference>
<evidence type="ECO:0000313" key="8">
    <source>
        <dbReference type="EMBL" id="ODV75210.1"/>
    </source>
</evidence>
<dbReference type="STRING" id="983966.A0A0H5C301"/>
<protein>
    <recommendedName>
        <fullName evidence="11">Xrn1 N-terminal domain-containing protein</fullName>
    </recommendedName>
</protein>
<dbReference type="EMBL" id="CDQK01000003">
    <property type="protein sequence ID" value="CEP22370.1"/>
    <property type="molecule type" value="Genomic_DNA"/>
</dbReference>
<keyword evidence="10" id="KW-1185">Reference proteome</keyword>
<dbReference type="OMA" id="FIRIMRE"/>
<evidence type="ECO:0008006" key="11">
    <source>
        <dbReference type="Google" id="ProtNLM"/>
    </source>
</evidence>
<dbReference type="GO" id="GO:0005634">
    <property type="term" value="C:nucleus"/>
    <property type="evidence" value="ECO:0007669"/>
    <property type="project" value="TreeGrafter"/>
</dbReference>
<dbReference type="SUPFAM" id="SSF88723">
    <property type="entry name" value="PIN domain-like"/>
    <property type="match status" value="1"/>
</dbReference>
<name>A0A0H5C301_CYBJN</name>
<evidence type="ECO:0000256" key="2">
    <source>
        <dbReference type="ARBA" id="ARBA00022801"/>
    </source>
</evidence>
<accession>A0A0H5C301</accession>
<keyword evidence="1" id="KW-0540">Nuclease</keyword>
<dbReference type="InterPro" id="IPR041412">
    <property type="entry name" value="Xrn1_helical"/>
</dbReference>
<evidence type="ECO:0000259" key="5">
    <source>
        <dbReference type="Pfam" id="PF03159"/>
    </source>
</evidence>
<dbReference type="Pfam" id="PF17846">
    <property type="entry name" value="XRN_M"/>
    <property type="match status" value="1"/>
</dbReference>
<evidence type="ECO:0000256" key="1">
    <source>
        <dbReference type="ARBA" id="ARBA00022722"/>
    </source>
</evidence>
<reference evidence="8 10" key="3">
    <citation type="journal article" date="2016" name="Proc. Natl. Acad. Sci. U.S.A.">
        <title>Comparative genomics of biotechnologically important yeasts.</title>
        <authorList>
            <person name="Riley R."/>
            <person name="Haridas S."/>
            <person name="Wolfe K.H."/>
            <person name="Lopes M.R."/>
            <person name="Hittinger C.T."/>
            <person name="Goeker M."/>
            <person name="Salamov A.A."/>
            <person name="Wisecaver J.H."/>
            <person name="Long T.M."/>
            <person name="Calvey C.H."/>
            <person name="Aerts A.L."/>
            <person name="Barry K.W."/>
            <person name="Choi C."/>
            <person name="Clum A."/>
            <person name="Coughlan A.Y."/>
            <person name="Deshpande S."/>
            <person name="Douglass A.P."/>
            <person name="Hanson S.J."/>
            <person name="Klenk H.-P."/>
            <person name="LaButti K.M."/>
            <person name="Lapidus A."/>
            <person name="Lindquist E.A."/>
            <person name="Lipzen A.M."/>
            <person name="Meier-Kolthoff J.P."/>
            <person name="Ohm R.A."/>
            <person name="Otillar R.P."/>
            <person name="Pangilinan J.L."/>
            <person name="Peng Y."/>
            <person name="Rokas A."/>
            <person name="Rosa C.A."/>
            <person name="Scheuner C."/>
            <person name="Sibirny A.A."/>
            <person name="Slot J.C."/>
            <person name="Stielow J.B."/>
            <person name="Sun H."/>
            <person name="Kurtzman C.P."/>
            <person name="Blackwell M."/>
            <person name="Grigoriev I.V."/>
            <person name="Jeffries T.W."/>
        </authorList>
    </citation>
    <scope>NUCLEOTIDE SEQUENCE [LARGE SCALE GENOMIC DNA]</scope>
    <source>
        <strain evidence="10">ATCC 18201 / CBS 1600 / BCRC 20928 / JCM 3617 / NBRC 0987 / NRRL Y-1542</strain>
        <strain evidence="8">NRRL Y-1542</strain>
    </source>
</reference>
<dbReference type="InterPro" id="IPR029060">
    <property type="entry name" value="PIN-like_dom_sf"/>
</dbReference>
<keyword evidence="3" id="KW-0269">Exonuclease</keyword>
<sequence length="504" mass="57049">MAIPKLYSIIQGRWPDTVAVANGSSCKCECLYIDMGSILHSALHRTQDQDGVYKALKSYIGQIVSMAKPTVLIYVALDGVPPVSKLKEQAMRRKMSKTSGHGWNPHELTPGSELMHSIAMMLAVYCETLSQSVGVTVILDDCYCPGEGEQKIITHIKGFKRDSRLNIVIYSSDADMIAMTVLLRDCNVYLLRETPNSRKKMYTQKRFEQLNIGKLQTRIGNIRTTTEKPLDSKLHAFAIASMILGNDFLKTPLGYGVSYPVLIDLIDSLCCCVSDDNAVLDWAKFFDNMARREYSNFKEEYPLDEGSKREIILSMSLQSLSLKEKKNVIKEQIDDVERENFLHWRERKYLFESISIATAQLAQITEDYIKGLELLHKYYQGDNAALSSWLFGHSYVPMFSDMAPHVHDFGSSAAPVVDDTLLKPIHVLALVLPRSSSHLLPKVYRTDAKIEQNDIFTMQLTELFDLTNYMKLQLDPFLDEEEKLRNIEGNIQIFSPSISTPSGL</sequence>
<feature type="domain" description="Xrn1 helical" evidence="6">
    <location>
        <begin position="317"/>
        <end position="462"/>
    </location>
</feature>
<dbReference type="GO" id="GO:0000956">
    <property type="term" value="P:nuclear-transcribed mRNA catabolic process"/>
    <property type="evidence" value="ECO:0007669"/>
    <property type="project" value="TreeGrafter"/>
</dbReference>
<reference evidence="7" key="1">
    <citation type="submission" date="2014-12" db="EMBL/GenBank/DDBJ databases">
        <authorList>
            <person name="Jaenicke S."/>
        </authorList>
    </citation>
    <scope>NUCLEOTIDE SEQUENCE [LARGE SCALE GENOMIC DNA]</scope>
    <source>
        <strain evidence="7">CBS1600</strain>
    </source>
</reference>
<dbReference type="Pfam" id="PF03159">
    <property type="entry name" value="XRN_N"/>
    <property type="match status" value="2"/>
</dbReference>
<dbReference type="GO" id="GO:0003723">
    <property type="term" value="F:RNA binding"/>
    <property type="evidence" value="ECO:0007669"/>
    <property type="project" value="TreeGrafter"/>
</dbReference>
<dbReference type="Proteomes" id="UP000038830">
    <property type="component" value="Unassembled WGS sequence"/>
</dbReference>
<proteinExistence type="inferred from homology"/>
<dbReference type="InterPro" id="IPR004859">
    <property type="entry name" value="Xrn1_N"/>
</dbReference>
<dbReference type="Proteomes" id="UP000094389">
    <property type="component" value="Unassembled WGS sequence"/>
</dbReference>
<organism evidence="7 9">
    <name type="scientific">Cyberlindnera jadinii (strain ATCC 18201 / CBS 1600 / BCRC 20928 / JCM 3617 / NBRC 0987 / NRRL Y-1542)</name>
    <name type="common">Torula yeast</name>
    <name type="synonym">Candida utilis</name>
    <dbReference type="NCBI Taxonomy" id="983966"/>
    <lineage>
        <taxon>Eukaryota</taxon>
        <taxon>Fungi</taxon>
        <taxon>Dikarya</taxon>
        <taxon>Ascomycota</taxon>
        <taxon>Saccharomycotina</taxon>
        <taxon>Saccharomycetes</taxon>
        <taxon>Phaffomycetales</taxon>
        <taxon>Phaffomycetaceae</taxon>
        <taxon>Cyberlindnera</taxon>
    </lineage>
</organism>
<feature type="domain" description="Xrn1 N-terminal" evidence="5">
    <location>
        <begin position="1"/>
        <end position="97"/>
    </location>
</feature>
<dbReference type="PANTHER" id="PTHR12341:SF7">
    <property type="entry name" value="5'-3' EXORIBONUCLEASE 1"/>
    <property type="match status" value="1"/>
</dbReference>
<dbReference type="OrthoDB" id="372487at2759"/>
<gene>
    <name evidence="7" type="ORF">BN1211_2728</name>
    <name evidence="8" type="ORF">CYBJADRAFT_160660</name>
</gene>
<keyword evidence="2" id="KW-0378">Hydrolase</keyword>
<dbReference type="GO" id="GO:0004534">
    <property type="term" value="F:5'-3' RNA exonuclease activity"/>
    <property type="evidence" value="ECO:0007669"/>
    <property type="project" value="TreeGrafter"/>
</dbReference>
<evidence type="ECO:0000313" key="7">
    <source>
        <dbReference type="EMBL" id="CEP22370.1"/>
    </source>
</evidence>
<evidence type="ECO:0000313" key="10">
    <source>
        <dbReference type="Proteomes" id="UP000094389"/>
    </source>
</evidence>
<evidence type="ECO:0000256" key="3">
    <source>
        <dbReference type="ARBA" id="ARBA00022839"/>
    </source>
</evidence>
<comment type="similarity">
    <text evidence="4">Belongs to the 5'-3' exonuclease family.</text>
</comment>
<dbReference type="PANTHER" id="PTHR12341">
    <property type="entry name" value="5'-&gt;3' EXORIBONUCLEASE"/>
    <property type="match status" value="1"/>
</dbReference>
<dbReference type="EMBL" id="KV453926">
    <property type="protein sequence ID" value="ODV75210.1"/>
    <property type="molecule type" value="Genomic_DNA"/>
</dbReference>
<evidence type="ECO:0000259" key="6">
    <source>
        <dbReference type="Pfam" id="PF17846"/>
    </source>
</evidence>
<dbReference type="AlphaFoldDB" id="A0A0H5C301"/>